<organism evidence="2 3">
    <name type="scientific">Crocosphaera chwakensis CCY0110</name>
    <dbReference type="NCBI Taxonomy" id="391612"/>
    <lineage>
        <taxon>Bacteria</taxon>
        <taxon>Bacillati</taxon>
        <taxon>Cyanobacteriota</taxon>
        <taxon>Cyanophyceae</taxon>
        <taxon>Oscillatoriophycideae</taxon>
        <taxon>Chroococcales</taxon>
        <taxon>Aphanothecaceae</taxon>
        <taxon>Crocosphaera</taxon>
        <taxon>Crocosphaera chwakensis</taxon>
    </lineage>
</organism>
<reference evidence="2 3" key="1">
    <citation type="submission" date="2007-03" db="EMBL/GenBank/DDBJ databases">
        <authorList>
            <person name="Stal L."/>
            <person name="Ferriera S."/>
            <person name="Johnson J."/>
            <person name="Kravitz S."/>
            <person name="Beeson K."/>
            <person name="Sutton G."/>
            <person name="Rogers Y.-H."/>
            <person name="Friedman R."/>
            <person name="Frazier M."/>
            <person name="Venter J.C."/>
        </authorList>
    </citation>
    <scope>NUCLEOTIDE SEQUENCE [LARGE SCALE GENOMIC DNA]</scope>
    <source>
        <strain evidence="2 3">CCY0110</strain>
    </source>
</reference>
<keyword evidence="1" id="KW-1133">Transmembrane helix</keyword>
<proteinExistence type="predicted"/>
<dbReference type="EMBL" id="AAXW01000002">
    <property type="protein sequence ID" value="EAZ94050.1"/>
    <property type="molecule type" value="Genomic_DNA"/>
</dbReference>
<protein>
    <submittedName>
        <fullName evidence="2">Uncharacterized protein</fullName>
    </submittedName>
</protein>
<dbReference type="Proteomes" id="UP000003781">
    <property type="component" value="Unassembled WGS sequence"/>
</dbReference>
<evidence type="ECO:0000256" key="1">
    <source>
        <dbReference type="SAM" id="Phobius"/>
    </source>
</evidence>
<comment type="caution">
    <text evidence="2">The sequence shown here is derived from an EMBL/GenBank/DDBJ whole genome shotgun (WGS) entry which is preliminary data.</text>
</comment>
<evidence type="ECO:0000313" key="3">
    <source>
        <dbReference type="Proteomes" id="UP000003781"/>
    </source>
</evidence>
<name>A3IJR8_9CHRO</name>
<dbReference type="AlphaFoldDB" id="A3IJR8"/>
<accession>A3IJR8</accession>
<sequence length="33" mass="3597">MRTSCLIQSVSFLLFLSSAIMVTFGAILSSFLI</sequence>
<keyword evidence="3" id="KW-1185">Reference proteome</keyword>
<feature type="transmembrane region" description="Helical" evidence="1">
    <location>
        <begin position="12"/>
        <end position="32"/>
    </location>
</feature>
<evidence type="ECO:0000313" key="2">
    <source>
        <dbReference type="EMBL" id="EAZ94050.1"/>
    </source>
</evidence>
<keyword evidence="1" id="KW-0812">Transmembrane</keyword>
<gene>
    <name evidence="2" type="ORF">CY0110_19682</name>
</gene>
<keyword evidence="1" id="KW-0472">Membrane</keyword>